<dbReference type="Proteomes" id="UP001239167">
    <property type="component" value="Unassembled WGS sequence"/>
</dbReference>
<evidence type="ECO:0000313" key="2">
    <source>
        <dbReference type="Proteomes" id="UP001239167"/>
    </source>
</evidence>
<dbReference type="RefSeq" id="WP_307225410.1">
    <property type="nucleotide sequence ID" value="NZ_CP116940.1"/>
</dbReference>
<sequence length="63" mass="6727">MSATAADSMNVLSMINYMGLKSDGDYLGETELKGVLTDIGLTQEAGINTSPILQKAHEVKKII</sequence>
<accession>A0ABT9YC46</accession>
<gene>
    <name evidence="1" type="ORF">J2S01_002943</name>
</gene>
<protein>
    <submittedName>
        <fullName evidence="1">Uncharacterized protein</fullName>
    </submittedName>
</protein>
<name>A0ABT9YC46_9FIRM</name>
<comment type="caution">
    <text evidence="1">The sequence shown here is derived from an EMBL/GenBank/DDBJ whole genome shotgun (WGS) entry which is preliminary data.</text>
</comment>
<proteinExistence type="predicted"/>
<reference evidence="1 2" key="1">
    <citation type="submission" date="2023-07" db="EMBL/GenBank/DDBJ databases">
        <title>Genomic Encyclopedia of Type Strains, Phase IV (KMG-IV): sequencing the most valuable type-strain genomes for metagenomic binning, comparative biology and taxonomic classification.</title>
        <authorList>
            <person name="Goeker M."/>
        </authorList>
    </citation>
    <scope>NUCLEOTIDE SEQUENCE [LARGE SCALE GENOMIC DNA]</scope>
    <source>
        <strain evidence="1 2">DSM 16980</strain>
    </source>
</reference>
<keyword evidence="2" id="KW-1185">Reference proteome</keyword>
<evidence type="ECO:0000313" key="1">
    <source>
        <dbReference type="EMBL" id="MDQ0205198.1"/>
    </source>
</evidence>
<dbReference type="EMBL" id="JAUSUE010000034">
    <property type="protein sequence ID" value="MDQ0205198.1"/>
    <property type="molecule type" value="Genomic_DNA"/>
</dbReference>
<organism evidence="1 2">
    <name type="scientific">Pectinatus haikarae</name>
    <dbReference type="NCBI Taxonomy" id="349096"/>
    <lineage>
        <taxon>Bacteria</taxon>
        <taxon>Bacillati</taxon>
        <taxon>Bacillota</taxon>
        <taxon>Negativicutes</taxon>
        <taxon>Selenomonadales</taxon>
        <taxon>Selenomonadaceae</taxon>
        <taxon>Pectinatus</taxon>
    </lineage>
</organism>